<dbReference type="InterPro" id="IPR008906">
    <property type="entry name" value="HATC_C_dom"/>
</dbReference>
<evidence type="ECO:0000256" key="1">
    <source>
        <dbReference type="ARBA" id="ARBA00004123"/>
    </source>
</evidence>
<dbReference type="GO" id="GO:0005634">
    <property type="term" value="C:nucleus"/>
    <property type="evidence" value="ECO:0007669"/>
    <property type="project" value="UniProtKB-SubCell"/>
</dbReference>
<evidence type="ECO:0000259" key="7">
    <source>
        <dbReference type="Pfam" id="PF05699"/>
    </source>
</evidence>
<dbReference type="GO" id="GO:0008270">
    <property type="term" value="F:zinc ion binding"/>
    <property type="evidence" value="ECO:0007669"/>
    <property type="project" value="UniProtKB-KW"/>
</dbReference>
<dbReference type="SUPFAM" id="SSF53098">
    <property type="entry name" value="Ribonuclease H-like"/>
    <property type="match status" value="1"/>
</dbReference>
<dbReference type="EMBL" id="CYGV01001478">
    <property type="protein sequence ID" value="CUA74685.1"/>
    <property type="molecule type" value="Genomic_DNA"/>
</dbReference>
<sequence>MSDNIPNPNADLSNRNVSNTTQDTVPTHDIASEPTISSPPKCKRSSDVPNSETDTRQQKVRARIEALEVILDAAESVPPTLKAPDTSASINRAPNPSSANDVYWHMAPALSRDIIPVDQIEAQIKKDEERQASIPIEAAQHEDSSFYRCVPCLTRGITKIYVNGSGGVTGVLRRHLKKVHPALYYAKCLEAGMMKRLQQAGISPEMQPEFTRAGLTERLVKWMAVDDQAVNVVECPEFRDVILYCGQNKVKNEDIPHRDKLAKAAWAMYLIEKAKIDEEMKATRGLISLTSDLWSDANLCSFMAVTTHYVGDDRKQKNRLIAFRKIDGAHTGANVGQALMDILMESGIAEKVGCITLDNASNNNKLMEELAKEFGVRGWPFDANENRIRCFPHVMNLAVQAIVKVLPKSAAHFRDSMANENHPIDDKTESYLQALDSDPIEACRASIAACRSSGQRREALRKIIVDGNASGRFRLPNGDSYVVPAIELLRDTPTLSLAIVEFAFRNRDAQIPILSHQQYESLQDIASVLVVAHSAQELLSAEKTPTLSLAFPVYESVVQAWLDLGPKIPELATAIGAGIGKIREYVNHTKGARVHILAMVVNPAIKFDFIHRWWTAYDRGNAYEDMMKFQREIYARTLTQTRAGTGTAAHAQSLGYLRVLNIGQTLRRASDNTDNLSDNRHEYPVYNTSTTNSAIPPSVHAYLRPTPAQIHAHNLGAVEFEVNQYISQGTIPIEATGAIDLIEYWRAHEFTYPLLYRIAMDVLPVQASSVSSERVFSSSKMTCTAERNRLSVRTMEALQVLKHALKHHRRESSEVTLDLVSHVFETLELAD</sequence>
<keyword evidence="2" id="KW-0479">Metal-binding</keyword>
<dbReference type="PANTHER" id="PTHR46481:SF10">
    <property type="entry name" value="ZINC FINGER BED DOMAIN-CONTAINING PROTEIN 39"/>
    <property type="match status" value="1"/>
</dbReference>
<reference evidence="8 9" key="1">
    <citation type="submission" date="2015-07" db="EMBL/GenBank/DDBJ databases">
        <authorList>
            <person name="Noorani M."/>
        </authorList>
    </citation>
    <scope>NUCLEOTIDE SEQUENCE [LARGE SCALE GENOMIC DNA]</scope>
    <source>
        <strain evidence="8">BBA 69670</strain>
    </source>
</reference>
<dbReference type="InterPro" id="IPR012337">
    <property type="entry name" value="RNaseH-like_sf"/>
</dbReference>
<keyword evidence="3" id="KW-0863">Zinc-finger</keyword>
<evidence type="ECO:0000256" key="6">
    <source>
        <dbReference type="SAM" id="MobiDB-lite"/>
    </source>
</evidence>
<dbReference type="PANTHER" id="PTHR46481">
    <property type="entry name" value="ZINC FINGER BED DOMAIN-CONTAINING PROTEIN 4"/>
    <property type="match status" value="1"/>
</dbReference>
<evidence type="ECO:0000313" key="9">
    <source>
        <dbReference type="Proteomes" id="UP000044841"/>
    </source>
</evidence>
<proteinExistence type="predicted"/>
<feature type="domain" description="HAT C-terminal dimerisation" evidence="7">
    <location>
        <begin position="721"/>
        <end position="804"/>
    </location>
</feature>
<feature type="compositionally biased region" description="Polar residues" evidence="6">
    <location>
        <begin position="1"/>
        <end position="25"/>
    </location>
</feature>
<dbReference type="Pfam" id="PF05699">
    <property type="entry name" value="Dimer_Tnp_hAT"/>
    <property type="match status" value="1"/>
</dbReference>
<organism evidence="8 9">
    <name type="scientific">Rhizoctonia solani</name>
    <dbReference type="NCBI Taxonomy" id="456999"/>
    <lineage>
        <taxon>Eukaryota</taxon>
        <taxon>Fungi</taxon>
        <taxon>Dikarya</taxon>
        <taxon>Basidiomycota</taxon>
        <taxon>Agaricomycotina</taxon>
        <taxon>Agaricomycetes</taxon>
        <taxon>Cantharellales</taxon>
        <taxon>Ceratobasidiaceae</taxon>
        <taxon>Rhizoctonia</taxon>
    </lineage>
</organism>
<keyword evidence="5" id="KW-0539">Nucleus</keyword>
<gene>
    <name evidence="8" type="ORF">RSOLAG22IIIB_05652</name>
</gene>
<evidence type="ECO:0000256" key="2">
    <source>
        <dbReference type="ARBA" id="ARBA00022723"/>
    </source>
</evidence>
<feature type="region of interest" description="Disordered" evidence="6">
    <location>
        <begin position="1"/>
        <end position="59"/>
    </location>
</feature>
<dbReference type="AlphaFoldDB" id="A0A0K6G878"/>
<accession>A0A0K6G878</accession>
<name>A0A0K6G878_9AGAM</name>
<evidence type="ECO:0000256" key="4">
    <source>
        <dbReference type="ARBA" id="ARBA00022833"/>
    </source>
</evidence>
<dbReference type="InterPro" id="IPR052035">
    <property type="entry name" value="ZnF_BED_domain_contain"/>
</dbReference>
<dbReference type="Proteomes" id="UP000044841">
    <property type="component" value="Unassembled WGS sequence"/>
</dbReference>
<protein>
    <submittedName>
        <fullName evidence="8">Putative AC9 transposase [Zea mays]</fullName>
    </submittedName>
</protein>
<comment type="subcellular location">
    <subcellularLocation>
        <location evidence="1">Nucleus</location>
    </subcellularLocation>
</comment>
<evidence type="ECO:0000313" key="8">
    <source>
        <dbReference type="EMBL" id="CUA74685.1"/>
    </source>
</evidence>
<evidence type="ECO:0000256" key="5">
    <source>
        <dbReference type="ARBA" id="ARBA00023242"/>
    </source>
</evidence>
<keyword evidence="9" id="KW-1185">Reference proteome</keyword>
<dbReference type="GO" id="GO:0046983">
    <property type="term" value="F:protein dimerization activity"/>
    <property type="evidence" value="ECO:0007669"/>
    <property type="project" value="InterPro"/>
</dbReference>
<evidence type="ECO:0000256" key="3">
    <source>
        <dbReference type="ARBA" id="ARBA00022771"/>
    </source>
</evidence>
<keyword evidence="4" id="KW-0862">Zinc</keyword>